<protein>
    <recommendedName>
        <fullName evidence="2">Peptide deformylase</fullName>
        <shortName evidence="2">PDF</shortName>
        <ecNumber evidence="2">3.5.1.88</ecNumber>
    </recommendedName>
    <alternativeName>
        <fullName evidence="2">Polypeptide deformylase</fullName>
    </alternativeName>
</protein>
<dbReference type="NCBIfam" id="TIGR00079">
    <property type="entry name" value="pept_deformyl"/>
    <property type="match status" value="1"/>
</dbReference>
<sequence>MPLEIVHYPHPTLRHESRPLKRVDAELKQMVAEMFELMYEHEGVGLAANQVDLPYRLFVMNQEGNPDAKEFERVVINPVISKGKGSEEGQEGCLSVPGVHAQVPRKTSIFLQAYDLSGNEIKEELRGFPARIVQHETDHLDGVMFFDRISPPARADIAGQIEEFEIDFQSRLNTGEAPTAETVAARLAELEKLRT</sequence>
<dbReference type="InterPro" id="IPR036821">
    <property type="entry name" value="Peptide_deformylase_sf"/>
</dbReference>
<accession>A0A5C5ZEK7</accession>
<dbReference type="InterPro" id="IPR023635">
    <property type="entry name" value="Peptide_deformylase"/>
</dbReference>
<comment type="catalytic activity">
    <reaction evidence="2">
        <text>N-terminal N-formyl-L-methionyl-[peptide] + H2O = N-terminal L-methionyl-[peptide] + formate</text>
        <dbReference type="Rhea" id="RHEA:24420"/>
        <dbReference type="Rhea" id="RHEA-COMP:10639"/>
        <dbReference type="Rhea" id="RHEA-COMP:10640"/>
        <dbReference type="ChEBI" id="CHEBI:15377"/>
        <dbReference type="ChEBI" id="CHEBI:15740"/>
        <dbReference type="ChEBI" id="CHEBI:49298"/>
        <dbReference type="ChEBI" id="CHEBI:64731"/>
        <dbReference type="EC" id="3.5.1.88"/>
    </reaction>
</comment>
<comment type="similarity">
    <text evidence="1 2">Belongs to the polypeptide deformylase family.</text>
</comment>
<dbReference type="EMBL" id="SJPO01000001">
    <property type="protein sequence ID" value="TWT85762.1"/>
    <property type="molecule type" value="Genomic_DNA"/>
</dbReference>
<evidence type="ECO:0000256" key="1">
    <source>
        <dbReference type="ARBA" id="ARBA00010759"/>
    </source>
</evidence>
<dbReference type="Pfam" id="PF01327">
    <property type="entry name" value="Pep_deformylase"/>
    <property type="match status" value="1"/>
</dbReference>
<dbReference type="CDD" id="cd00487">
    <property type="entry name" value="Pep_deformylase"/>
    <property type="match status" value="1"/>
</dbReference>
<dbReference type="SUPFAM" id="SSF56420">
    <property type="entry name" value="Peptide deformylase"/>
    <property type="match status" value="1"/>
</dbReference>
<comment type="function">
    <text evidence="2">Removes the formyl group from the N-terminal Met of newly synthesized proteins. Requires at least a dipeptide for an efficient rate of reaction. N-terminal L-methionine is a prerequisite for activity but the enzyme has broad specificity at other positions.</text>
</comment>
<feature type="binding site" evidence="2">
    <location>
        <position position="135"/>
    </location>
    <ligand>
        <name>Fe cation</name>
        <dbReference type="ChEBI" id="CHEBI:24875"/>
    </ligand>
</feature>
<keyword evidence="4" id="KW-1185">Reference proteome</keyword>
<reference evidence="3 4" key="1">
    <citation type="submission" date="2019-02" db="EMBL/GenBank/DDBJ databases">
        <title>Deep-cultivation of Planctomycetes and their phenomic and genomic characterization uncovers novel biology.</title>
        <authorList>
            <person name="Wiegand S."/>
            <person name="Jogler M."/>
            <person name="Boedeker C."/>
            <person name="Pinto D."/>
            <person name="Vollmers J."/>
            <person name="Rivas-Marin E."/>
            <person name="Kohn T."/>
            <person name="Peeters S.H."/>
            <person name="Heuer A."/>
            <person name="Rast P."/>
            <person name="Oberbeckmann S."/>
            <person name="Bunk B."/>
            <person name="Jeske O."/>
            <person name="Meyerdierks A."/>
            <person name="Storesund J.E."/>
            <person name="Kallscheuer N."/>
            <person name="Luecker S."/>
            <person name="Lage O.M."/>
            <person name="Pohl T."/>
            <person name="Merkel B.J."/>
            <person name="Hornburger P."/>
            <person name="Mueller R.-W."/>
            <person name="Bruemmer F."/>
            <person name="Labrenz M."/>
            <person name="Spormann A.M."/>
            <person name="Op Den Camp H."/>
            <person name="Overmann J."/>
            <person name="Amann R."/>
            <person name="Jetten M.S.M."/>
            <person name="Mascher T."/>
            <person name="Medema M.H."/>
            <person name="Devos D.P."/>
            <person name="Kaster A.-K."/>
            <person name="Ovreas L."/>
            <person name="Rohde M."/>
            <person name="Galperin M.Y."/>
            <person name="Jogler C."/>
        </authorList>
    </citation>
    <scope>NUCLEOTIDE SEQUENCE [LARGE SCALE GENOMIC DNA]</scope>
    <source>
        <strain evidence="3 4">Pla123a</strain>
    </source>
</reference>
<dbReference type="PIRSF" id="PIRSF004749">
    <property type="entry name" value="Pep_def"/>
    <property type="match status" value="1"/>
</dbReference>
<dbReference type="PANTHER" id="PTHR10458:SF22">
    <property type="entry name" value="PEPTIDE DEFORMYLASE"/>
    <property type="match status" value="1"/>
</dbReference>
<evidence type="ECO:0000313" key="3">
    <source>
        <dbReference type="EMBL" id="TWT85762.1"/>
    </source>
</evidence>
<feature type="binding site" evidence="2">
    <location>
        <position position="139"/>
    </location>
    <ligand>
        <name>Fe cation</name>
        <dbReference type="ChEBI" id="CHEBI:24875"/>
    </ligand>
</feature>
<keyword evidence="2" id="KW-0408">Iron</keyword>
<evidence type="ECO:0000313" key="4">
    <source>
        <dbReference type="Proteomes" id="UP000318478"/>
    </source>
</evidence>
<name>A0A5C5ZEK7_9BACT</name>
<dbReference type="Proteomes" id="UP000318478">
    <property type="component" value="Unassembled WGS sequence"/>
</dbReference>
<organism evidence="3 4">
    <name type="scientific">Posidoniimonas polymericola</name>
    <dbReference type="NCBI Taxonomy" id="2528002"/>
    <lineage>
        <taxon>Bacteria</taxon>
        <taxon>Pseudomonadati</taxon>
        <taxon>Planctomycetota</taxon>
        <taxon>Planctomycetia</taxon>
        <taxon>Pirellulales</taxon>
        <taxon>Lacipirellulaceae</taxon>
        <taxon>Posidoniimonas</taxon>
    </lineage>
</organism>
<dbReference type="GO" id="GO:0046872">
    <property type="term" value="F:metal ion binding"/>
    <property type="evidence" value="ECO:0007669"/>
    <property type="project" value="UniProtKB-KW"/>
</dbReference>
<dbReference type="GO" id="GO:0006412">
    <property type="term" value="P:translation"/>
    <property type="evidence" value="ECO:0007669"/>
    <property type="project" value="UniProtKB-UniRule"/>
</dbReference>
<dbReference type="AlphaFoldDB" id="A0A5C5ZEK7"/>
<dbReference type="HAMAP" id="MF_00163">
    <property type="entry name" value="Pep_deformylase"/>
    <property type="match status" value="1"/>
</dbReference>
<keyword evidence="2 3" id="KW-0378">Hydrolase</keyword>
<dbReference type="GO" id="GO:0042586">
    <property type="term" value="F:peptide deformylase activity"/>
    <property type="evidence" value="ECO:0007669"/>
    <property type="project" value="UniProtKB-UniRule"/>
</dbReference>
<dbReference type="OrthoDB" id="9784988at2"/>
<dbReference type="EC" id="3.5.1.88" evidence="2"/>
<dbReference type="PANTHER" id="PTHR10458">
    <property type="entry name" value="PEPTIDE DEFORMYLASE"/>
    <property type="match status" value="1"/>
</dbReference>
<comment type="cofactor">
    <cofactor evidence="2">
        <name>Fe(2+)</name>
        <dbReference type="ChEBI" id="CHEBI:29033"/>
    </cofactor>
    <text evidence="2">Binds 1 Fe(2+) ion.</text>
</comment>
<gene>
    <name evidence="2 3" type="primary">def</name>
    <name evidence="3" type="ORF">Pla123a_05690</name>
</gene>
<proteinExistence type="inferred from homology"/>
<dbReference type="RefSeq" id="WP_146583999.1">
    <property type="nucleotide sequence ID" value="NZ_SJPO01000001.1"/>
</dbReference>
<feature type="active site" evidence="2">
    <location>
        <position position="136"/>
    </location>
</feature>
<dbReference type="PRINTS" id="PR01576">
    <property type="entry name" value="PDEFORMYLASE"/>
</dbReference>
<keyword evidence="2" id="KW-0648">Protein biosynthesis</keyword>
<dbReference type="Gene3D" id="3.90.45.10">
    <property type="entry name" value="Peptide deformylase"/>
    <property type="match status" value="1"/>
</dbReference>
<evidence type="ECO:0000256" key="2">
    <source>
        <dbReference type="HAMAP-Rule" id="MF_00163"/>
    </source>
</evidence>
<keyword evidence="2" id="KW-0479">Metal-binding</keyword>
<dbReference type="NCBIfam" id="NF001159">
    <property type="entry name" value="PRK00150.1-3"/>
    <property type="match status" value="1"/>
</dbReference>
<comment type="caution">
    <text evidence="3">The sequence shown here is derived from an EMBL/GenBank/DDBJ whole genome shotgun (WGS) entry which is preliminary data.</text>
</comment>
<feature type="binding site" evidence="2">
    <location>
        <position position="93"/>
    </location>
    <ligand>
        <name>Fe cation</name>
        <dbReference type="ChEBI" id="CHEBI:24875"/>
    </ligand>
</feature>